<dbReference type="GO" id="GO:0031490">
    <property type="term" value="F:chromatin DNA binding"/>
    <property type="evidence" value="ECO:0007669"/>
    <property type="project" value="TreeGrafter"/>
</dbReference>
<dbReference type="Pfam" id="PF13871">
    <property type="entry name" value="Helicase_C_4"/>
    <property type="match status" value="1"/>
</dbReference>
<evidence type="ECO:0000256" key="4">
    <source>
        <dbReference type="ARBA" id="ARBA00023242"/>
    </source>
</evidence>
<feature type="domain" description="Strawberry notch helicase C" evidence="7">
    <location>
        <begin position="1016"/>
        <end position="1292"/>
    </location>
</feature>
<dbReference type="InterPro" id="IPR057332">
    <property type="entry name" value="SBNO_a/b_dom"/>
</dbReference>
<dbReference type="GO" id="GO:0006355">
    <property type="term" value="P:regulation of DNA-templated transcription"/>
    <property type="evidence" value="ECO:0007669"/>
    <property type="project" value="InterPro"/>
</dbReference>
<feature type="compositionally biased region" description="Low complexity" evidence="6">
    <location>
        <begin position="858"/>
        <end position="881"/>
    </location>
</feature>
<evidence type="ECO:0000313" key="10">
    <source>
        <dbReference type="EMBL" id="CAB3265878.1"/>
    </source>
</evidence>
<keyword evidence="4" id="KW-0539">Nucleus</keyword>
<dbReference type="Pfam" id="PF13872">
    <property type="entry name" value="AAA_34"/>
    <property type="match status" value="1"/>
</dbReference>
<protein>
    <recommendedName>
        <fullName evidence="5">Protein strawberry notch homolog 1</fullName>
    </recommendedName>
</protein>
<keyword evidence="3" id="KW-0175">Coiled coil</keyword>
<feature type="compositionally biased region" description="Acidic residues" evidence="6">
    <location>
        <begin position="362"/>
        <end position="371"/>
    </location>
</feature>
<comment type="similarity">
    <text evidence="2">Belongs to the SBNO family.</text>
</comment>
<dbReference type="GO" id="GO:0042393">
    <property type="term" value="F:histone binding"/>
    <property type="evidence" value="ECO:0007669"/>
    <property type="project" value="TreeGrafter"/>
</dbReference>
<proteinExistence type="evidence at transcript level"/>
<comment type="subcellular location">
    <subcellularLocation>
        <location evidence="1">Nucleus</location>
    </subcellularLocation>
</comment>
<dbReference type="InterPro" id="IPR039187">
    <property type="entry name" value="SNO_AAA"/>
</dbReference>
<sequence>MEESSDGLDLLSAALNQSGLMNFDLNTPADDTNIDSKEQKDPLLDALGFIPSSTTINTTPVATTTSVEKAKPPQTTVVKKIPINTIAKPPPGVKIIKIPALKAGSIIKINKLGGANIIKPVSGNLKPTTTSAELRTTPETSSVKLVTQTSSNGIKNITISANTASPVQKFVASGRPITVPLSVSSTKNPSISVPRTVITGAQLVSRYSDLPLCNTALKKSQSVPVFTVKSNVGAPNGMHTTAVKNNAPKAGGLNLGSLFVETVEKSVDSDFDTPPGSPFAMVMPEKQPTEKKVVISSNTFYQPSPLSSLKFKTVLNGSNSPVHSPSAKIITKARPEKVHYIGRESLLRSFSVPTMTKKEGEDLVEEEEREEESGMKHTQTYAEYMPSKLNIGLPHPDSVVETSSLASITPPDVRYRLSIPQDTIDMGQLSALQLESIVYASQKHCVFLPNGERAGYFIGDGAGVGKGRTVAGVIYENYLAGRKRALWFSVSNDLKYDAERDLRDIGARNIKVYALNKFKYGKITAKNNGAVKKGVIFATYSSLIGESHSQAKYHTRFKQILHWCGEDFDGPIIFDECHKAKNLLPSGSGKSTKTGATVLLLQNQLPKARVVYASATGASEPRNMAYMSRLGLWGQGTSFPVFSDFIQAVERRGVGAMELVAMDMKMRGSYIARQLSFYGVSFHIEEVPLSNSFTQTYNKAVRLWVTAREAFQAAAALLDAEYHMRKTMWAQFWSAHQRFFKYLCISAKVGHTVSLVREAVKHGKCVVIGLQSTGEAGTVDQLEKCGGELDDFVSTAKNVFENLILKHFPAPDRQRVAEMFGEDFYKRSDAERAQAGRRKRVANIKPAAPTKRQRRDSGSSVDDASSTSESATEGANAGSASDESDDDDLADFSADSMITSDEDIGKIFGFNQSDSDEAASPIKRKKRTKKRSKSSTKKSSKVNQTNDGFNMKESLEEPEVTNEKPEKRGGLLDSLDLVSGTLTSDLPGMGAVERAQALKRELLERLEKLGSYLPNNMLDELIDALGGPDNVAEMTGRKGRVIATDEGNVEYQSRAESDVPVELLNLTEKQRFMDGDKNIAIISEAASSGISLQSDKRARNQRRRMHVTLELPWSADRAIQQFGRTHRSNQVNAPEYVFMITELAGEQRFASVVAKRLECLGALTHGDRRATESRDLSQYNYDNKYGRRALDSIMRSIAGYEAPIVPPPSDYSGNFFRDARQALLGVGLLNRESGHHLFQLDKDYNNIFKFMNRMLGMEVEHQNGIFAFFRDTLKAIIQEAKQAGQYDQGIVDLGAGSDNVERVRSRDFQVTSSCHVSLHTVKIERGTTWTEAVRIFDECATGDDSGFYVTLQKSGTRHMTVLAIEATSKRHRTRRSFTIYRPNTGKQNRRESVDELYTKYTRVQADEAEEWWKKQYEASLDHCSHQFWQGNCRRGTCNVGKRRRTYHVLGGSVLSVWKVVESVLMSQEGANYKMQIVRLKSNDGQKLVGVLIPSPCVPGLVVALTRQVTAAEQTEQQQQAVTSSWPQAGAVQYISSDEDDLVDYEEVEEEMDPDAVLSSVLAPKQQYSWTA</sequence>
<evidence type="ECO:0000259" key="7">
    <source>
        <dbReference type="Pfam" id="PF13871"/>
    </source>
</evidence>
<dbReference type="GO" id="GO:0009967">
    <property type="term" value="P:positive regulation of signal transduction"/>
    <property type="evidence" value="ECO:0007669"/>
    <property type="project" value="UniProtKB-ARBA"/>
</dbReference>
<organism evidence="10">
    <name type="scientific">Phallusia mammillata</name>
    <dbReference type="NCBI Taxonomy" id="59560"/>
    <lineage>
        <taxon>Eukaryota</taxon>
        <taxon>Metazoa</taxon>
        <taxon>Chordata</taxon>
        <taxon>Tunicata</taxon>
        <taxon>Ascidiacea</taxon>
        <taxon>Phlebobranchia</taxon>
        <taxon>Ascidiidae</taxon>
        <taxon>Phallusia</taxon>
    </lineage>
</organism>
<gene>
    <name evidence="10" type="primary">Sbno1</name>
</gene>
<evidence type="ECO:0000259" key="9">
    <source>
        <dbReference type="Pfam" id="PF25373"/>
    </source>
</evidence>
<dbReference type="EMBL" id="LR790016">
    <property type="protein sequence ID" value="CAB3265878.1"/>
    <property type="molecule type" value="mRNA"/>
</dbReference>
<evidence type="ECO:0000256" key="2">
    <source>
        <dbReference type="ARBA" id="ARBA00006992"/>
    </source>
</evidence>
<feature type="domain" description="Strawberry notch AAA" evidence="8">
    <location>
        <begin position="394"/>
        <end position="699"/>
    </location>
</feature>
<name>A0A6F9DS97_9ASCI</name>
<dbReference type="InterPro" id="IPR027417">
    <property type="entry name" value="P-loop_NTPase"/>
</dbReference>
<dbReference type="PANTHER" id="PTHR12706">
    <property type="entry name" value="STRAWBERRY NOTCH-RELATED"/>
    <property type="match status" value="1"/>
</dbReference>
<evidence type="ECO:0000256" key="3">
    <source>
        <dbReference type="ARBA" id="ARBA00023054"/>
    </source>
</evidence>
<feature type="region of interest" description="Disordered" evidence="6">
    <location>
        <begin position="909"/>
        <end position="972"/>
    </location>
</feature>
<dbReference type="SUPFAM" id="SSF52540">
    <property type="entry name" value="P-loop containing nucleoside triphosphate hydrolases"/>
    <property type="match status" value="2"/>
</dbReference>
<feature type="region of interest" description="Disordered" evidence="6">
    <location>
        <begin position="357"/>
        <end position="377"/>
    </location>
</feature>
<dbReference type="InterPro" id="IPR026741">
    <property type="entry name" value="SNO"/>
</dbReference>
<dbReference type="Gene3D" id="3.40.50.300">
    <property type="entry name" value="P-loop containing nucleotide triphosphate hydrolases"/>
    <property type="match status" value="2"/>
</dbReference>
<dbReference type="GO" id="GO:0005634">
    <property type="term" value="C:nucleus"/>
    <property type="evidence" value="ECO:0007669"/>
    <property type="project" value="UniProtKB-SubCell"/>
</dbReference>
<feature type="region of interest" description="Disordered" evidence="6">
    <location>
        <begin position="831"/>
        <end position="891"/>
    </location>
</feature>
<evidence type="ECO:0000256" key="6">
    <source>
        <dbReference type="SAM" id="MobiDB-lite"/>
    </source>
</evidence>
<dbReference type="Pfam" id="PF25373">
    <property type="entry name" value="SBNO"/>
    <property type="match status" value="1"/>
</dbReference>
<evidence type="ECO:0000259" key="8">
    <source>
        <dbReference type="Pfam" id="PF13872"/>
    </source>
</evidence>
<feature type="compositionally biased region" description="Basic and acidic residues" evidence="6">
    <location>
        <begin position="961"/>
        <end position="970"/>
    </location>
</feature>
<dbReference type="InterPro" id="IPR026937">
    <property type="entry name" value="SBNO_Helicase_C_dom"/>
</dbReference>
<dbReference type="PANTHER" id="PTHR12706:SF30">
    <property type="entry name" value="PROTEIN STRAWBERRY NOTCH-RELATED"/>
    <property type="match status" value="1"/>
</dbReference>
<feature type="domain" description="SBNO alpha/beta" evidence="9">
    <location>
        <begin position="1328"/>
        <end position="1442"/>
    </location>
</feature>
<reference evidence="10" key="1">
    <citation type="submission" date="2020-04" db="EMBL/GenBank/DDBJ databases">
        <authorList>
            <person name="Neveu A P."/>
        </authorList>
    </citation>
    <scope>NUCLEOTIDE SEQUENCE</scope>
    <source>
        <tissue evidence="10">Whole embryo</tissue>
    </source>
</reference>
<evidence type="ECO:0000256" key="5">
    <source>
        <dbReference type="ARBA" id="ARBA00073422"/>
    </source>
</evidence>
<evidence type="ECO:0000256" key="1">
    <source>
        <dbReference type="ARBA" id="ARBA00004123"/>
    </source>
</evidence>
<dbReference type="FunFam" id="3.40.50.300:FF:000282">
    <property type="entry name" value="Strawberry notch homolog 1 (Drosophila)"/>
    <property type="match status" value="1"/>
</dbReference>
<feature type="compositionally biased region" description="Basic residues" evidence="6">
    <location>
        <begin position="922"/>
        <end position="940"/>
    </location>
</feature>
<accession>A0A6F9DS97</accession>